<keyword evidence="8" id="KW-1185">Reference proteome</keyword>
<evidence type="ECO:0000256" key="1">
    <source>
        <dbReference type="ARBA" id="ARBA00004141"/>
    </source>
</evidence>
<evidence type="ECO:0000256" key="3">
    <source>
        <dbReference type="ARBA" id="ARBA00022989"/>
    </source>
</evidence>
<gene>
    <name evidence="7" type="ORF">BD289DRAFT_250612</name>
</gene>
<evidence type="ECO:0000256" key="2">
    <source>
        <dbReference type="ARBA" id="ARBA00022692"/>
    </source>
</evidence>
<feature type="region of interest" description="Disordered" evidence="5">
    <location>
        <begin position="238"/>
        <end position="339"/>
    </location>
</feature>
<dbReference type="PANTHER" id="PTHR16201:SF37">
    <property type="entry name" value="PQ-LOOP REPEAT-CONTAINING PROTEIN"/>
    <property type="match status" value="1"/>
</dbReference>
<feature type="transmembrane region" description="Helical" evidence="6">
    <location>
        <begin position="44"/>
        <end position="63"/>
    </location>
</feature>
<reference evidence="7 8" key="1">
    <citation type="journal article" date="2018" name="Mycol. Prog.">
        <title>Coniella lustricola, a new species from submerged detritus.</title>
        <authorList>
            <person name="Raudabaugh D.B."/>
            <person name="Iturriaga T."/>
            <person name="Carver A."/>
            <person name="Mondo S."/>
            <person name="Pangilinan J."/>
            <person name="Lipzen A."/>
            <person name="He G."/>
            <person name="Amirebrahimi M."/>
            <person name="Grigoriev I.V."/>
            <person name="Miller A.N."/>
        </authorList>
    </citation>
    <scope>NUCLEOTIDE SEQUENCE [LARGE SCALE GENOMIC DNA]</scope>
    <source>
        <strain evidence="7 8">B22-T-1</strain>
    </source>
</reference>
<feature type="transmembrane region" description="Helical" evidence="6">
    <location>
        <begin position="134"/>
        <end position="153"/>
    </location>
</feature>
<dbReference type="InParanoid" id="A0A2T3A8E7"/>
<sequence>MAPQQSIPVAADVLGTIGTILWCVQLVPQIWTNWRTKKTDGLPAAMMFLWALCGVPFGVYSIVQNFNIPIQVQPQVFMTLCLVSWAQTLVYFSRWRPWTAALTAIVTGCVFAGVETALILTVRPIYAAGNETPVTVIGIFASVLLALGLLPPYGELWKRQGRVVGINWIFLSMDCGGAFFSLMALVAQNTFDVLGGVVYIVCCALEIGIFSSHIIWLIRTRSIRKAAKAEGKTFDDVAAEHEERGEPFKFSERKSRQEMKKKMKDEESGNEASASEQPLPAVAEVVEAEQGKTQRDGSEDIGHSEPQKTTTTMATGTTAGTTRDLDSEKVEHPSDSAGN</sequence>
<feature type="transmembrane region" description="Helical" evidence="6">
    <location>
        <begin position="100"/>
        <end position="122"/>
    </location>
</feature>
<feature type="transmembrane region" description="Helical" evidence="6">
    <location>
        <begin position="6"/>
        <end position="24"/>
    </location>
</feature>
<dbReference type="InterPro" id="IPR006603">
    <property type="entry name" value="PQ-loop_rpt"/>
</dbReference>
<comment type="subcellular location">
    <subcellularLocation>
        <location evidence="1">Membrane</location>
        <topology evidence="1">Multi-pass membrane protein</topology>
    </subcellularLocation>
</comment>
<evidence type="ECO:0000256" key="4">
    <source>
        <dbReference type="ARBA" id="ARBA00023136"/>
    </source>
</evidence>
<feature type="compositionally biased region" description="Basic and acidic residues" evidence="5">
    <location>
        <begin position="289"/>
        <end position="306"/>
    </location>
</feature>
<dbReference type="Proteomes" id="UP000241462">
    <property type="component" value="Unassembled WGS sequence"/>
</dbReference>
<keyword evidence="3 6" id="KW-1133">Transmembrane helix</keyword>
<dbReference type="AlphaFoldDB" id="A0A2T3A8E7"/>
<keyword evidence="4 6" id="KW-0472">Membrane</keyword>
<feature type="compositionally biased region" description="Basic and acidic residues" evidence="5">
    <location>
        <begin position="323"/>
        <end position="339"/>
    </location>
</feature>
<evidence type="ECO:0000256" key="6">
    <source>
        <dbReference type="SAM" id="Phobius"/>
    </source>
</evidence>
<accession>A0A2T3A8E7</accession>
<organism evidence="7 8">
    <name type="scientific">Coniella lustricola</name>
    <dbReference type="NCBI Taxonomy" id="2025994"/>
    <lineage>
        <taxon>Eukaryota</taxon>
        <taxon>Fungi</taxon>
        <taxon>Dikarya</taxon>
        <taxon>Ascomycota</taxon>
        <taxon>Pezizomycotina</taxon>
        <taxon>Sordariomycetes</taxon>
        <taxon>Sordariomycetidae</taxon>
        <taxon>Diaporthales</taxon>
        <taxon>Schizoparmaceae</taxon>
        <taxon>Coniella</taxon>
    </lineage>
</organism>
<dbReference type="SMART" id="SM00679">
    <property type="entry name" value="CTNS"/>
    <property type="match status" value="2"/>
</dbReference>
<dbReference type="Gene3D" id="1.20.1280.290">
    <property type="match status" value="1"/>
</dbReference>
<dbReference type="Pfam" id="PF04193">
    <property type="entry name" value="PQ-loop"/>
    <property type="match status" value="1"/>
</dbReference>
<name>A0A2T3A8E7_9PEZI</name>
<evidence type="ECO:0000313" key="8">
    <source>
        <dbReference type="Proteomes" id="UP000241462"/>
    </source>
</evidence>
<dbReference type="OrthoDB" id="407617at2759"/>
<evidence type="ECO:0000256" key="5">
    <source>
        <dbReference type="SAM" id="MobiDB-lite"/>
    </source>
</evidence>
<feature type="compositionally biased region" description="Low complexity" evidence="5">
    <location>
        <begin position="309"/>
        <end position="322"/>
    </location>
</feature>
<feature type="transmembrane region" description="Helical" evidence="6">
    <location>
        <begin position="193"/>
        <end position="218"/>
    </location>
</feature>
<feature type="transmembrane region" description="Helical" evidence="6">
    <location>
        <begin position="165"/>
        <end position="187"/>
    </location>
</feature>
<protein>
    <submittedName>
        <fullName evidence="7">PQ loop repeat-domain-containing protein</fullName>
    </submittedName>
</protein>
<dbReference type="InterPro" id="IPR051415">
    <property type="entry name" value="LAAT-1"/>
</dbReference>
<dbReference type="PANTHER" id="PTHR16201">
    <property type="entry name" value="SEVEN TRANSMEMBRANE PROTEIN 1-RELATED"/>
    <property type="match status" value="1"/>
</dbReference>
<evidence type="ECO:0000313" key="7">
    <source>
        <dbReference type="EMBL" id="PSR85718.1"/>
    </source>
</evidence>
<keyword evidence="2 6" id="KW-0812">Transmembrane</keyword>
<dbReference type="EMBL" id="KZ678438">
    <property type="protein sequence ID" value="PSR85718.1"/>
    <property type="molecule type" value="Genomic_DNA"/>
</dbReference>
<feature type="compositionally biased region" description="Basic and acidic residues" evidence="5">
    <location>
        <begin position="238"/>
        <end position="267"/>
    </location>
</feature>
<dbReference type="GO" id="GO:0016020">
    <property type="term" value="C:membrane"/>
    <property type="evidence" value="ECO:0007669"/>
    <property type="project" value="UniProtKB-SubCell"/>
</dbReference>
<proteinExistence type="predicted"/>